<dbReference type="Gene3D" id="3.40.50.2000">
    <property type="entry name" value="Glycogen Phosphorylase B"/>
    <property type="match status" value="2"/>
</dbReference>
<dbReference type="PANTHER" id="PTHR12526:SF630">
    <property type="entry name" value="GLYCOSYLTRANSFERASE"/>
    <property type="match status" value="1"/>
</dbReference>
<dbReference type="PANTHER" id="PTHR12526">
    <property type="entry name" value="GLYCOSYLTRANSFERASE"/>
    <property type="match status" value="1"/>
</dbReference>
<evidence type="ECO:0000259" key="1">
    <source>
        <dbReference type="Pfam" id="PF00534"/>
    </source>
</evidence>
<dbReference type="AlphaFoldDB" id="A0A5Q2MYX5"/>
<dbReference type="InterPro" id="IPR001296">
    <property type="entry name" value="Glyco_trans_1"/>
</dbReference>
<dbReference type="KEGG" id="hcv:FTV88_1049"/>
<dbReference type="SUPFAM" id="SSF53756">
    <property type="entry name" value="UDP-Glycosyltransferase/glycogen phosphorylase"/>
    <property type="match status" value="1"/>
</dbReference>
<evidence type="ECO:0000313" key="3">
    <source>
        <dbReference type="Proteomes" id="UP000366051"/>
    </source>
</evidence>
<sequence length="401" mass="45464">MKVFYITMQFPVPSETFASNDIKMLIAKGIDVQVFSLLRSLKESKKLIHERSLQDVPISNSTISKNLKGIFYGIISFRKTINIIKFIIKNNRKISEIIKSLILLPRILSIYQSIINNKPNVVHLFWGHYPSLIGYLILKYNPEIVLTTFLGAYDLEMKYKPSEVIAKNASKVFTHAQVNVITICDMGVKLDNICVSYRGVDINNLNNKGLLRKKAGRIVCAGRLIESKRIKEVIKIFSKVKNIFPFASLVILGDGPQKHDLQKLAVQLGVSDSIQFKGHVSQKEVFADFLKSEIFIFMSKKKGERLPNVVKEAMLARSICLVSETPGIGELISDGITGYIIKGDIDEVANKISYIFNNKQELIHIGLNARNFIVNHFDIEKTIMDYINVWEDTLVNKKNVL</sequence>
<gene>
    <name evidence="2" type="ORF">FTV88_1049</name>
</gene>
<feature type="domain" description="Glycosyl transferase family 1" evidence="1">
    <location>
        <begin position="204"/>
        <end position="371"/>
    </location>
</feature>
<keyword evidence="2" id="KW-0808">Transferase</keyword>
<protein>
    <submittedName>
        <fullName evidence="2">Glycosyl transferases group 1 family protein</fullName>
    </submittedName>
</protein>
<dbReference type="Pfam" id="PF00534">
    <property type="entry name" value="Glycos_transf_1"/>
    <property type="match status" value="1"/>
</dbReference>
<accession>A0A5Q2MYX5</accession>
<dbReference type="CDD" id="cd03801">
    <property type="entry name" value="GT4_PimA-like"/>
    <property type="match status" value="1"/>
</dbReference>
<dbReference type="RefSeq" id="WP_153724634.1">
    <property type="nucleotide sequence ID" value="NZ_CP045875.1"/>
</dbReference>
<organism evidence="2 3">
    <name type="scientific">Heliorestis convoluta</name>
    <dbReference type="NCBI Taxonomy" id="356322"/>
    <lineage>
        <taxon>Bacteria</taxon>
        <taxon>Bacillati</taxon>
        <taxon>Bacillota</taxon>
        <taxon>Clostridia</taxon>
        <taxon>Eubacteriales</taxon>
        <taxon>Heliobacteriaceae</taxon>
        <taxon>Heliorestis</taxon>
    </lineage>
</organism>
<dbReference type="Proteomes" id="UP000366051">
    <property type="component" value="Chromosome"/>
</dbReference>
<dbReference type="EMBL" id="CP045875">
    <property type="protein sequence ID" value="QGG47201.1"/>
    <property type="molecule type" value="Genomic_DNA"/>
</dbReference>
<proteinExistence type="predicted"/>
<keyword evidence="3" id="KW-1185">Reference proteome</keyword>
<dbReference type="GO" id="GO:0016757">
    <property type="term" value="F:glycosyltransferase activity"/>
    <property type="evidence" value="ECO:0007669"/>
    <property type="project" value="InterPro"/>
</dbReference>
<reference evidence="3" key="1">
    <citation type="submission" date="2019-11" db="EMBL/GenBank/DDBJ databases">
        <title>Genome sequence of Heliorestis convoluta strain HH, an alkaliphilic and minimalistic phototrophic bacterium from a soda lake in Egypt.</title>
        <authorList>
            <person name="Dewey E.D."/>
            <person name="Stokes L.M."/>
            <person name="Burchell B.M."/>
            <person name="Shaffer K.N."/>
            <person name="Huntington A.M."/>
            <person name="Baker J.M."/>
            <person name="Nadendla S."/>
            <person name="Giglio M.G."/>
            <person name="Touchman J.W."/>
            <person name="Blankenship R.E."/>
            <person name="Madigan M.T."/>
            <person name="Sattley W.M."/>
        </authorList>
    </citation>
    <scope>NUCLEOTIDE SEQUENCE [LARGE SCALE GENOMIC DNA]</scope>
    <source>
        <strain evidence="3">HH</strain>
    </source>
</reference>
<name>A0A5Q2MYX5_9FIRM</name>
<evidence type="ECO:0000313" key="2">
    <source>
        <dbReference type="EMBL" id="QGG47201.1"/>
    </source>
</evidence>
<dbReference type="OrthoDB" id="9795068at2"/>